<dbReference type="RefSeq" id="WP_056518203.1">
    <property type="nucleotide sequence ID" value="NZ_CP142740.1"/>
</dbReference>
<evidence type="ECO:0000313" key="3">
    <source>
        <dbReference type="Proteomes" id="UP000887320"/>
    </source>
</evidence>
<accession>A0A8X8GIX8</accession>
<organism evidence="2 3">
    <name type="scientific">Acinetobacter guillouiae</name>
    <name type="common">Acinetobacter genomosp. 11</name>
    <dbReference type="NCBI Taxonomy" id="106649"/>
    <lineage>
        <taxon>Bacteria</taxon>
        <taxon>Pseudomonadati</taxon>
        <taxon>Pseudomonadota</taxon>
        <taxon>Gammaproteobacteria</taxon>
        <taxon>Moraxellales</taxon>
        <taxon>Moraxellaceae</taxon>
        <taxon>Acinetobacter</taxon>
    </lineage>
</organism>
<dbReference type="PROSITE" id="PS51273">
    <property type="entry name" value="GATASE_TYPE_1"/>
    <property type="match status" value="1"/>
</dbReference>
<dbReference type="EMBL" id="JAHWXT010000005">
    <property type="protein sequence ID" value="MCF0265591.1"/>
    <property type="molecule type" value="Genomic_DNA"/>
</dbReference>
<feature type="domain" description="Glutamine amidotransferase" evidence="1">
    <location>
        <begin position="27"/>
        <end position="188"/>
    </location>
</feature>
<evidence type="ECO:0000259" key="1">
    <source>
        <dbReference type="Pfam" id="PF00117"/>
    </source>
</evidence>
<protein>
    <submittedName>
        <fullName evidence="2">Glutamine amidotransferase</fullName>
    </submittedName>
</protein>
<dbReference type="CDD" id="cd01741">
    <property type="entry name" value="GATase1_1"/>
    <property type="match status" value="1"/>
</dbReference>
<dbReference type="SUPFAM" id="SSF52317">
    <property type="entry name" value="Class I glutamine amidotransferase-like"/>
    <property type="match status" value="1"/>
</dbReference>
<reference evidence="2" key="1">
    <citation type="submission" date="2021-07" db="EMBL/GenBank/DDBJ databases">
        <authorList>
            <person name="Fernandez M."/>
            <person name="Pereira P."/>
            <person name="Torres Tejerizo G.A."/>
            <person name="Gonzalez P."/>
            <person name="Agostini E."/>
        </authorList>
    </citation>
    <scope>NUCLEOTIDE SEQUENCE</scope>
    <source>
        <strain evidence="2">SFC 500-1A</strain>
    </source>
</reference>
<dbReference type="Gene3D" id="3.40.50.880">
    <property type="match status" value="1"/>
</dbReference>
<gene>
    <name evidence="2" type="ORF">KW868_14150</name>
</gene>
<evidence type="ECO:0000313" key="2">
    <source>
        <dbReference type="EMBL" id="MCF0265591.1"/>
    </source>
</evidence>
<dbReference type="InterPro" id="IPR044992">
    <property type="entry name" value="ChyE-like"/>
</dbReference>
<comment type="caution">
    <text evidence="2">The sequence shown here is derived from an EMBL/GenBank/DDBJ whole genome shotgun (WGS) entry which is preliminary data.</text>
</comment>
<dbReference type="AlphaFoldDB" id="A0A8X8GIX8"/>
<keyword evidence="2" id="KW-0315">Glutamine amidotransferase</keyword>
<dbReference type="InterPro" id="IPR017926">
    <property type="entry name" value="GATASE"/>
</dbReference>
<dbReference type="InterPro" id="IPR029062">
    <property type="entry name" value="Class_I_gatase-like"/>
</dbReference>
<proteinExistence type="predicted"/>
<dbReference type="GO" id="GO:0005829">
    <property type="term" value="C:cytosol"/>
    <property type="evidence" value="ECO:0007669"/>
    <property type="project" value="TreeGrafter"/>
</dbReference>
<dbReference type="Pfam" id="PF00117">
    <property type="entry name" value="GATase"/>
    <property type="match status" value="1"/>
</dbReference>
<sequence>MNMIKHQVINVIQFLSFEDTGSFSPVLKQMGYDICVFQAGVDDLSTILQEKDPLIILGGPISAYDLITYPYLKEIIVGLKQRLITNYATFGICLGAQLIATALGARVYPGHIKEIRWGRLSLSAQAFASPLRFLEGIHVLHWHGDTFDLPTVGTHLASSIYYPNQAFSVGSNIMALQFHAEADPKQFERWLIGHSDELKQHKIDILDLRLENQYYGNILADKAKLVLEDWLNNLIRF</sequence>
<dbReference type="NCBIfam" id="NF005458">
    <property type="entry name" value="PRK07053.1"/>
    <property type="match status" value="1"/>
</dbReference>
<dbReference type="PANTHER" id="PTHR42695">
    <property type="entry name" value="GLUTAMINE AMIDOTRANSFERASE YLR126C-RELATED"/>
    <property type="match status" value="1"/>
</dbReference>
<dbReference type="PANTHER" id="PTHR42695:SF5">
    <property type="entry name" value="GLUTAMINE AMIDOTRANSFERASE YLR126C-RELATED"/>
    <property type="match status" value="1"/>
</dbReference>
<name>A0A8X8GIX8_ACIGI</name>
<dbReference type="Proteomes" id="UP000887320">
    <property type="component" value="Unassembled WGS sequence"/>
</dbReference>